<dbReference type="Proteomes" id="UP000838686">
    <property type="component" value="Unassembled WGS sequence"/>
</dbReference>
<evidence type="ECO:0008006" key="4">
    <source>
        <dbReference type="Google" id="ProtNLM"/>
    </source>
</evidence>
<gene>
    <name evidence="2" type="ORF">PAECIP111893_00714</name>
</gene>
<organism evidence="2 3">
    <name type="scientific">Paenibacillus plantiphilus</name>
    <dbReference type="NCBI Taxonomy" id="2905650"/>
    <lineage>
        <taxon>Bacteria</taxon>
        <taxon>Bacillati</taxon>
        <taxon>Bacillota</taxon>
        <taxon>Bacilli</taxon>
        <taxon>Bacillales</taxon>
        <taxon>Paenibacillaceae</taxon>
        <taxon>Paenibacillus</taxon>
    </lineage>
</organism>
<name>A0ABM9BXG4_9BACL</name>
<dbReference type="RefSeq" id="WP_236339004.1">
    <property type="nucleotide sequence ID" value="NZ_CAKMMF010000003.1"/>
</dbReference>
<keyword evidence="3" id="KW-1185">Reference proteome</keyword>
<evidence type="ECO:0000313" key="2">
    <source>
        <dbReference type="EMBL" id="CAH1195544.1"/>
    </source>
</evidence>
<sequence>MKKRTGISLAMALIVVLLLLSSISLAKEENYKAGSEDAAASERSVNLPSGPQEIQYESGVDSPYNVIFINNANQVGASSFENSFTPSPSNGSKLNIQVKNNNRSGTVMFKVSQGTQDFGYVDVAAGKGLTRTFTMRDGSGMTGDWKVYVTTNDGHVMDISVDAGAIK</sequence>
<keyword evidence="1" id="KW-0732">Signal</keyword>
<evidence type="ECO:0000313" key="3">
    <source>
        <dbReference type="Proteomes" id="UP000838686"/>
    </source>
</evidence>
<comment type="caution">
    <text evidence="2">The sequence shown here is derived from an EMBL/GenBank/DDBJ whole genome shotgun (WGS) entry which is preliminary data.</text>
</comment>
<evidence type="ECO:0000256" key="1">
    <source>
        <dbReference type="SAM" id="SignalP"/>
    </source>
</evidence>
<accession>A0ABM9BXG4</accession>
<feature type="chain" id="PRO_5046254061" description="P/Homo B domain-containing protein" evidence="1">
    <location>
        <begin position="27"/>
        <end position="167"/>
    </location>
</feature>
<reference evidence="2" key="1">
    <citation type="submission" date="2022-01" db="EMBL/GenBank/DDBJ databases">
        <authorList>
            <person name="Criscuolo A."/>
        </authorList>
    </citation>
    <scope>NUCLEOTIDE SEQUENCE</scope>
    <source>
        <strain evidence="2">CIP111893</strain>
    </source>
</reference>
<dbReference type="EMBL" id="CAKMMF010000003">
    <property type="protein sequence ID" value="CAH1195544.1"/>
    <property type="molecule type" value="Genomic_DNA"/>
</dbReference>
<protein>
    <recommendedName>
        <fullName evidence="4">P/Homo B domain-containing protein</fullName>
    </recommendedName>
</protein>
<feature type="signal peptide" evidence="1">
    <location>
        <begin position="1"/>
        <end position="26"/>
    </location>
</feature>
<proteinExistence type="predicted"/>